<proteinExistence type="predicted"/>
<reference evidence="1" key="1">
    <citation type="submission" date="2021-06" db="EMBL/GenBank/DDBJ databases">
        <authorList>
            <person name="Kallberg Y."/>
            <person name="Tangrot J."/>
            <person name="Rosling A."/>
        </authorList>
    </citation>
    <scope>NUCLEOTIDE SEQUENCE</scope>
    <source>
        <strain evidence="1">87-6 pot B 2015</strain>
    </source>
</reference>
<comment type="caution">
    <text evidence="1">The sequence shown here is derived from an EMBL/GenBank/DDBJ whole genome shotgun (WGS) entry which is preliminary data.</text>
</comment>
<sequence>MPKIPTKIKNKRVNLLINASENSSRLNRKTGIYEDNSNSLFTDIKPKFPPTLTTNDLIKNTNKSNTFNRKSFPNAFIAYRMALTKEYHNKSITLPHMGHLSKIAKKSWEKESQNVKDFYHKLSGDARFLYKKTTFKSNLQDNSSYVLNSDVMNSNFSDREAYIRDLELIGKWECEKINNGEGKREKINKLMHDLERLNKNSVIGMAEKIIRTAAQFGDIPTPVHKLVRVASNVNNEYVKVRADSTFRTNAGWYFRFNYDTFSSNVNMVWYIVT</sequence>
<keyword evidence="2" id="KW-1185">Reference proteome</keyword>
<name>A0A9N9HMB1_FUNMO</name>
<dbReference type="Gene3D" id="1.10.30.10">
    <property type="entry name" value="High mobility group box domain"/>
    <property type="match status" value="1"/>
</dbReference>
<accession>A0A9N9HMB1</accession>
<gene>
    <name evidence="1" type="ORF">FMOSSE_LOCUS13501</name>
</gene>
<dbReference type="SUPFAM" id="SSF47095">
    <property type="entry name" value="HMG-box"/>
    <property type="match status" value="1"/>
</dbReference>
<organism evidence="1 2">
    <name type="scientific">Funneliformis mosseae</name>
    <name type="common">Endomycorrhizal fungus</name>
    <name type="synonym">Glomus mosseae</name>
    <dbReference type="NCBI Taxonomy" id="27381"/>
    <lineage>
        <taxon>Eukaryota</taxon>
        <taxon>Fungi</taxon>
        <taxon>Fungi incertae sedis</taxon>
        <taxon>Mucoromycota</taxon>
        <taxon>Glomeromycotina</taxon>
        <taxon>Glomeromycetes</taxon>
        <taxon>Glomerales</taxon>
        <taxon>Glomeraceae</taxon>
        <taxon>Funneliformis</taxon>
    </lineage>
</organism>
<dbReference type="InterPro" id="IPR036910">
    <property type="entry name" value="HMG_box_dom_sf"/>
</dbReference>
<dbReference type="AlphaFoldDB" id="A0A9N9HMB1"/>
<evidence type="ECO:0000313" key="1">
    <source>
        <dbReference type="EMBL" id="CAG8694319.1"/>
    </source>
</evidence>
<evidence type="ECO:0000313" key="2">
    <source>
        <dbReference type="Proteomes" id="UP000789375"/>
    </source>
</evidence>
<dbReference type="EMBL" id="CAJVPP010008099">
    <property type="protein sequence ID" value="CAG8694319.1"/>
    <property type="molecule type" value="Genomic_DNA"/>
</dbReference>
<protein>
    <submittedName>
        <fullName evidence="1">11686_t:CDS:1</fullName>
    </submittedName>
</protein>
<feature type="non-terminal residue" evidence="1">
    <location>
        <position position="273"/>
    </location>
</feature>
<dbReference type="Proteomes" id="UP000789375">
    <property type="component" value="Unassembled WGS sequence"/>
</dbReference>